<keyword evidence="2" id="KW-1185">Reference proteome</keyword>
<dbReference type="KEGG" id="nno:NONO_c23050"/>
<evidence type="ECO:0000313" key="1">
    <source>
        <dbReference type="EMBL" id="AHH17101.1"/>
    </source>
</evidence>
<dbReference type="HOGENOM" id="CLU_171041_0_0_11"/>
<dbReference type="STRING" id="1415166.NONO_c23050"/>
<dbReference type="EMBL" id="CP006850">
    <property type="protein sequence ID" value="AHH17101.1"/>
    <property type="molecule type" value="Genomic_DNA"/>
</dbReference>
<reference evidence="1 2" key="1">
    <citation type="journal article" date="2014" name="Appl. Environ. Microbiol.">
        <title>Insights into the Microbial Degradation of Rubber and Gutta-Percha by Analysis of the Complete Genome of Nocardia nova SH22a.</title>
        <authorList>
            <person name="Luo Q."/>
            <person name="Hiessl S."/>
            <person name="Poehlein A."/>
            <person name="Daniel R."/>
            <person name="Steinbuchel A."/>
        </authorList>
    </citation>
    <scope>NUCLEOTIDE SEQUENCE [LARGE SCALE GENOMIC DNA]</scope>
    <source>
        <strain evidence="1">SH22a</strain>
    </source>
</reference>
<proteinExistence type="predicted"/>
<name>W5TIN2_9NOCA</name>
<accession>W5TIN2</accession>
<evidence type="ECO:0000313" key="2">
    <source>
        <dbReference type="Proteomes" id="UP000019150"/>
    </source>
</evidence>
<dbReference type="RefSeq" id="WP_025348582.1">
    <property type="nucleotide sequence ID" value="NZ_CP006850.1"/>
</dbReference>
<dbReference type="OrthoDB" id="3577809at2"/>
<organism evidence="1 2">
    <name type="scientific">Nocardia nova SH22a</name>
    <dbReference type="NCBI Taxonomy" id="1415166"/>
    <lineage>
        <taxon>Bacteria</taxon>
        <taxon>Bacillati</taxon>
        <taxon>Actinomycetota</taxon>
        <taxon>Actinomycetes</taxon>
        <taxon>Mycobacteriales</taxon>
        <taxon>Nocardiaceae</taxon>
        <taxon>Nocardia</taxon>
    </lineage>
</organism>
<gene>
    <name evidence="1" type="ORF">NONO_c23050</name>
</gene>
<protein>
    <submittedName>
        <fullName evidence="1">Uncharacterized protein</fullName>
    </submittedName>
</protein>
<dbReference type="AlphaFoldDB" id="W5TIN2"/>
<dbReference type="PATRIC" id="fig|1415166.3.peg.2353"/>
<dbReference type="eggNOG" id="ENOG5030U12">
    <property type="taxonomic scope" value="Bacteria"/>
</dbReference>
<sequence>MKLRLLGSGSDHGTCPAVYASDVGPLVVQGDVTPREGVVLVPHALLDWLEPGMTLPVEATGTAGEILVPGEPLTDPSVLSQLRLADHETAVVVR</sequence>
<dbReference type="Proteomes" id="UP000019150">
    <property type="component" value="Chromosome"/>
</dbReference>